<gene>
    <name evidence="6" type="primary">lptA</name>
    <name evidence="6" type="ORF">MQC88_07625</name>
</gene>
<sequence length="191" mass="20090">MSRHADPRRHATARPTALLFALAAMLAATTVLARTADRRQPMDIEAGHQVGTFSADSTNTLSGGVHITQGSLDITSSTARITMVDSEPTRAVFSGGPVVLKQVMDDGTPMTARANGVDYNLRTEVVVFTGDVQIQQPRGSMSGQRVVYNLKSGSVESGGEGGGRVKMRILPRNAQAAPAAASMPPDDKDGE</sequence>
<evidence type="ECO:0000256" key="3">
    <source>
        <dbReference type="ARBA" id="ARBA00022764"/>
    </source>
</evidence>
<keyword evidence="7" id="KW-1185">Reference proteome</keyword>
<dbReference type="Proteomes" id="UP001165423">
    <property type="component" value="Unassembled WGS sequence"/>
</dbReference>
<dbReference type="NCBIfam" id="TIGR03002">
    <property type="entry name" value="outer_YhbN_LptA"/>
    <property type="match status" value="1"/>
</dbReference>
<dbReference type="InterPro" id="IPR005653">
    <property type="entry name" value="OstA-like_N"/>
</dbReference>
<protein>
    <submittedName>
        <fullName evidence="6">Lipopolysaccharide transport periplasmic protein LptA</fullName>
    </submittedName>
</protein>
<dbReference type="InterPro" id="IPR052037">
    <property type="entry name" value="LPS_export_LptA"/>
</dbReference>
<keyword evidence="2 4" id="KW-0732">Signal</keyword>
<feature type="chain" id="PRO_5045130322" evidence="4">
    <location>
        <begin position="34"/>
        <end position="191"/>
    </location>
</feature>
<keyword evidence="1" id="KW-0813">Transport</keyword>
<evidence type="ECO:0000256" key="2">
    <source>
        <dbReference type="ARBA" id="ARBA00022729"/>
    </source>
</evidence>
<dbReference type="PANTHER" id="PTHR36504:SF1">
    <property type="entry name" value="LIPOPOLYSACCHARIDE EXPORT SYSTEM PROTEIN LPTA"/>
    <property type="match status" value="1"/>
</dbReference>
<dbReference type="RefSeq" id="WP_243320718.1">
    <property type="nucleotide sequence ID" value="NZ_JALGCL010000002.1"/>
</dbReference>
<dbReference type="InterPro" id="IPR014340">
    <property type="entry name" value="LptA"/>
</dbReference>
<dbReference type="Pfam" id="PF03968">
    <property type="entry name" value="LptD_N"/>
    <property type="match status" value="1"/>
</dbReference>
<dbReference type="PANTHER" id="PTHR36504">
    <property type="entry name" value="LIPOPOLYSACCHARIDE EXPORT SYSTEM PROTEIN LPTA"/>
    <property type="match status" value="1"/>
</dbReference>
<evidence type="ECO:0000256" key="1">
    <source>
        <dbReference type="ARBA" id="ARBA00022448"/>
    </source>
</evidence>
<evidence type="ECO:0000256" key="4">
    <source>
        <dbReference type="SAM" id="SignalP"/>
    </source>
</evidence>
<feature type="domain" description="Organic solvent tolerance-like N-terminal" evidence="5">
    <location>
        <begin position="44"/>
        <end position="153"/>
    </location>
</feature>
<proteinExistence type="predicted"/>
<evidence type="ECO:0000313" key="7">
    <source>
        <dbReference type="Proteomes" id="UP001165423"/>
    </source>
</evidence>
<keyword evidence="3" id="KW-0574">Periplasm</keyword>
<comment type="caution">
    <text evidence="6">The sequence shown here is derived from an EMBL/GenBank/DDBJ whole genome shotgun (WGS) entry which is preliminary data.</text>
</comment>
<feature type="signal peptide" evidence="4">
    <location>
        <begin position="1"/>
        <end position="33"/>
    </location>
</feature>
<evidence type="ECO:0000313" key="6">
    <source>
        <dbReference type="EMBL" id="MCJ0825825.1"/>
    </source>
</evidence>
<organism evidence="6 7">
    <name type="scientific">Cognatiluteimonas sedimenti</name>
    <dbReference type="NCBI Taxonomy" id="2927791"/>
    <lineage>
        <taxon>Bacteria</taxon>
        <taxon>Pseudomonadati</taxon>
        <taxon>Pseudomonadota</taxon>
        <taxon>Gammaproteobacteria</taxon>
        <taxon>Lysobacterales</taxon>
        <taxon>Lysobacteraceae</taxon>
        <taxon>Cognatiluteimonas</taxon>
    </lineage>
</organism>
<dbReference type="EMBL" id="JALGCL010000002">
    <property type="protein sequence ID" value="MCJ0825825.1"/>
    <property type="molecule type" value="Genomic_DNA"/>
</dbReference>
<reference evidence="6 7" key="1">
    <citation type="submission" date="2022-03" db="EMBL/GenBank/DDBJ databases">
        <title>Luteimonas soily sp. nov., a novel bacterium isolated from the soil.</title>
        <authorList>
            <person name="Zhang X."/>
        </authorList>
    </citation>
    <scope>NUCLEOTIDE SEQUENCE [LARGE SCALE GENOMIC DNA]</scope>
    <source>
        <strain evidence="6 7">50</strain>
    </source>
</reference>
<evidence type="ECO:0000259" key="5">
    <source>
        <dbReference type="Pfam" id="PF03968"/>
    </source>
</evidence>
<name>A0ABT0A4B6_9GAMM</name>
<dbReference type="Gene3D" id="2.60.450.10">
    <property type="entry name" value="Lipopolysaccharide (LPS) transport protein A like domain"/>
    <property type="match status" value="1"/>
</dbReference>
<accession>A0ABT0A4B6</accession>